<feature type="chain" id="PRO_5001525002" evidence="1">
    <location>
        <begin position="20"/>
        <end position="182"/>
    </location>
</feature>
<dbReference type="SUPFAM" id="SSF52821">
    <property type="entry name" value="Rhodanese/Cell cycle control phosphatase"/>
    <property type="match status" value="1"/>
</dbReference>
<dbReference type="KEGG" id="pstu:UIB01_12460"/>
<keyword evidence="3" id="KW-0808">Transferase</keyword>
<dbReference type="Proteomes" id="UP000025238">
    <property type="component" value="Chromosome"/>
</dbReference>
<dbReference type="GO" id="GO:0016740">
    <property type="term" value="F:transferase activity"/>
    <property type="evidence" value="ECO:0007669"/>
    <property type="project" value="UniProtKB-KW"/>
</dbReference>
<dbReference type="InterPro" id="IPR001763">
    <property type="entry name" value="Rhodanese-like_dom"/>
</dbReference>
<accession>A0A023WSN8</accession>
<dbReference type="PROSITE" id="PS50206">
    <property type="entry name" value="RHODANESE_3"/>
    <property type="match status" value="1"/>
</dbReference>
<evidence type="ECO:0000313" key="4">
    <source>
        <dbReference type="Proteomes" id="UP000025238"/>
    </source>
</evidence>
<dbReference type="AlphaFoldDB" id="A0A023WSN8"/>
<name>A0A023WSN8_STUST</name>
<evidence type="ECO:0000313" key="3">
    <source>
        <dbReference type="EMBL" id="AHY43242.1"/>
    </source>
</evidence>
<gene>
    <name evidence="3" type="ORF">UIB01_12460</name>
</gene>
<dbReference type="Pfam" id="PF00581">
    <property type="entry name" value="Rhodanese"/>
    <property type="match status" value="1"/>
</dbReference>
<evidence type="ECO:0000259" key="2">
    <source>
        <dbReference type="PROSITE" id="PS50206"/>
    </source>
</evidence>
<feature type="domain" description="Rhodanese" evidence="2">
    <location>
        <begin position="36"/>
        <end position="153"/>
    </location>
</feature>
<feature type="signal peptide" evidence="1">
    <location>
        <begin position="1"/>
        <end position="19"/>
    </location>
</feature>
<dbReference type="PATRIC" id="fig|316.97.peg.2493"/>
<dbReference type="SMART" id="SM00450">
    <property type="entry name" value="RHOD"/>
    <property type="match status" value="1"/>
</dbReference>
<reference evidence="3 4" key="1">
    <citation type="submission" date="2014-03" db="EMBL/GenBank/DDBJ databases">
        <title>Complete genome sequence of Pseudomonas stutzeri 19SMN4.</title>
        <authorList>
            <person name="Brunet-Galmes I."/>
            <person name="Nogales B."/>
            <person name="Busquets A."/>
            <person name="Pena A."/>
            <person name="Gomila M."/>
            <person name="Garcia-Valdes E."/>
            <person name="Lalucat J."/>
            <person name="Bennasar A."/>
            <person name="Bosch R."/>
        </authorList>
    </citation>
    <scope>NUCLEOTIDE SEQUENCE [LARGE SCALE GENOMIC DNA]</scope>
    <source>
        <strain evidence="3 4">19SMN4</strain>
    </source>
</reference>
<protein>
    <submittedName>
        <fullName evidence="3">Sulfurtransferase</fullName>
    </submittedName>
</protein>
<dbReference type="InterPro" id="IPR036873">
    <property type="entry name" value="Rhodanese-like_dom_sf"/>
</dbReference>
<keyword evidence="1" id="KW-0732">Signal</keyword>
<dbReference type="EMBL" id="CP007509">
    <property type="protein sequence ID" value="AHY43242.1"/>
    <property type="molecule type" value="Genomic_DNA"/>
</dbReference>
<dbReference type="OrthoDB" id="7835227at2"/>
<sequence length="182" mass="20398">MKSSLIALSLSLLAFAAQAVELEVTPQDAYARAQQDDAKVLFVDVRDPVEIMFVGFTDAVDINIPYLLVDRNAWNDERGAFQTNRNPQFIEQIQAELDKRGLGADTEIITMCRSGSERGKPSADFLRENGFPNARYVVDGFQGAAIKEGRQAGFRLQNGWQNAGLPWSPKMNPEKIYRTDRK</sequence>
<dbReference type="Gene3D" id="3.40.250.10">
    <property type="entry name" value="Rhodanese-like domain"/>
    <property type="match status" value="1"/>
</dbReference>
<organism evidence="3 4">
    <name type="scientific">Stutzerimonas stutzeri</name>
    <name type="common">Pseudomonas stutzeri</name>
    <dbReference type="NCBI Taxonomy" id="316"/>
    <lineage>
        <taxon>Bacteria</taxon>
        <taxon>Pseudomonadati</taxon>
        <taxon>Pseudomonadota</taxon>
        <taxon>Gammaproteobacteria</taxon>
        <taxon>Pseudomonadales</taxon>
        <taxon>Pseudomonadaceae</taxon>
        <taxon>Stutzerimonas</taxon>
    </lineage>
</organism>
<proteinExistence type="predicted"/>
<evidence type="ECO:0000256" key="1">
    <source>
        <dbReference type="SAM" id="SignalP"/>
    </source>
</evidence>